<evidence type="ECO:0000256" key="2">
    <source>
        <dbReference type="ARBA" id="ARBA00009320"/>
    </source>
</evidence>
<dbReference type="SUPFAM" id="SSF56752">
    <property type="entry name" value="D-aminoacid aminotransferase-like PLP-dependent enzymes"/>
    <property type="match status" value="1"/>
</dbReference>
<dbReference type="GO" id="GO:0005829">
    <property type="term" value="C:cytosol"/>
    <property type="evidence" value="ECO:0007669"/>
    <property type="project" value="TreeGrafter"/>
</dbReference>
<evidence type="ECO:0008006" key="5">
    <source>
        <dbReference type="Google" id="ProtNLM"/>
    </source>
</evidence>
<dbReference type="FunFam" id="3.20.10.10:FF:000002">
    <property type="entry name" value="D-alanine aminotransferase"/>
    <property type="match status" value="1"/>
</dbReference>
<comment type="cofactor">
    <cofactor evidence="1">
        <name>pyridoxal 5'-phosphate</name>
        <dbReference type="ChEBI" id="CHEBI:597326"/>
    </cofactor>
</comment>
<reference evidence="4" key="1">
    <citation type="submission" date="2018-05" db="EMBL/GenBank/DDBJ databases">
        <authorList>
            <person name="Lanie J.A."/>
            <person name="Ng W.-L."/>
            <person name="Kazmierczak K.M."/>
            <person name="Andrzejewski T.M."/>
            <person name="Davidsen T.M."/>
            <person name="Wayne K.J."/>
            <person name="Tettelin H."/>
            <person name="Glass J.I."/>
            <person name="Rusch D."/>
            <person name="Podicherti R."/>
            <person name="Tsui H.-C.T."/>
            <person name="Winkler M.E."/>
        </authorList>
    </citation>
    <scope>NUCLEOTIDE SEQUENCE</scope>
</reference>
<dbReference type="Pfam" id="PF01063">
    <property type="entry name" value="Aminotran_4"/>
    <property type="match status" value="1"/>
</dbReference>
<dbReference type="InterPro" id="IPR001544">
    <property type="entry name" value="Aminotrans_IV"/>
</dbReference>
<name>A0A382EBN5_9ZZZZ</name>
<keyword evidence="3" id="KW-0663">Pyridoxal phosphate</keyword>
<dbReference type="AlphaFoldDB" id="A0A382EBN5"/>
<organism evidence="4">
    <name type="scientific">marine metagenome</name>
    <dbReference type="NCBI Taxonomy" id="408172"/>
    <lineage>
        <taxon>unclassified sequences</taxon>
        <taxon>metagenomes</taxon>
        <taxon>ecological metagenomes</taxon>
    </lineage>
</organism>
<comment type="similarity">
    <text evidence="2">Belongs to the class-IV pyridoxal-phosphate-dependent aminotransferase family.</text>
</comment>
<dbReference type="PANTHER" id="PTHR42743">
    <property type="entry name" value="AMINO-ACID AMINOTRANSFERASE"/>
    <property type="match status" value="1"/>
</dbReference>
<dbReference type="GO" id="GO:0008652">
    <property type="term" value="P:amino acid biosynthetic process"/>
    <property type="evidence" value="ECO:0007669"/>
    <property type="project" value="UniProtKB-ARBA"/>
</dbReference>
<protein>
    <recommendedName>
        <fullName evidence="5">Branched-chain amino acid aminotransferase</fullName>
    </recommendedName>
</protein>
<sequence length="304" mass="34075">MPNIEDLYTFINGEFVTHKDAVIPINDSGFTQGDAVFDTARTFSGNVYKLEEHVDRFFMSLNYMQIQSPYTKEELVKFSQQLLDMNVPLLGNNEDYWIFLRITRGAVNKEGEQVPNVIIHCTNIPFKQRANFYDSGMPIIFPSVRRTAHDALSPRAKVNQYINFTMADLEVHNIDKNAKAVLLDKNGNITEGSGANIFLVKNNEIFTPKEQFVLAGIGRSDAMGLAKGLGMTLTEKDLDTYDAFTADEIFITSTSFCIVPVGTVNGRQIGEGDVPGKITKRLQDAFIDSIGFDYVNQYLQHLSA</sequence>
<dbReference type="InterPro" id="IPR050571">
    <property type="entry name" value="Class-IV_PLP-Dep_Aminotrnsfr"/>
</dbReference>
<dbReference type="EMBL" id="UINC01043398">
    <property type="protein sequence ID" value="SVB47381.1"/>
    <property type="molecule type" value="Genomic_DNA"/>
</dbReference>
<dbReference type="GO" id="GO:0003824">
    <property type="term" value="F:catalytic activity"/>
    <property type="evidence" value="ECO:0007669"/>
    <property type="project" value="InterPro"/>
</dbReference>
<dbReference type="PANTHER" id="PTHR42743:SF11">
    <property type="entry name" value="AMINODEOXYCHORISMATE LYASE"/>
    <property type="match status" value="1"/>
</dbReference>
<dbReference type="InterPro" id="IPR018300">
    <property type="entry name" value="Aminotrans_IV_CS"/>
</dbReference>
<evidence type="ECO:0000256" key="3">
    <source>
        <dbReference type="ARBA" id="ARBA00022898"/>
    </source>
</evidence>
<dbReference type="InterPro" id="IPR043131">
    <property type="entry name" value="BCAT-like_N"/>
</dbReference>
<evidence type="ECO:0000256" key="1">
    <source>
        <dbReference type="ARBA" id="ARBA00001933"/>
    </source>
</evidence>
<dbReference type="Gene3D" id="3.20.10.10">
    <property type="entry name" value="D-amino Acid Aminotransferase, subunit A, domain 2"/>
    <property type="match status" value="1"/>
</dbReference>
<dbReference type="PROSITE" id="PS00770">
    <property type="entry name" value="AA_TRANSFER_CLASS_4"/>
    <property type="match status" value="1"/>
</dbReference>
<dbReference type="GO" id="GO:0046394">
    <property type="term" value="P:carboxylic acid biosynthetic process"/>
    <property type="evidence" value="ECO:0007669"/>
    <property type="project" value="UniProtKB-ARBA"/>
</dbReference>
<dbReference type="InterPro" id="IPR036038">
    <property type="entry name" value="Aminotransferase-like"/>
</dbReference>
<gene>
    <name evidence="4" type="ORF">METZ01_LOCUS200235</name>
</gene>
<dbReference type="Gene3D" id="3.30.470.10">
    <property type="match status" value="1"/>
</dbReference>
<dbReference type="InterPro" id="IPR043132">
    <property type="entry name" value="BCAT-like_C"/>
</dbReference>
<proteinExistence type="inferred from homology"/>
<accession>A0A382EBN5</accession>
<evidence type="ECO:0000313" key="4">
    <source>
        <dbReference type="EMBL" id="SVB47381.1"/>
    </source>
</evidence>